<dbReference type="EMBL" id="JARKHS020028416">
    <property type="protein sequence ID" value="KAK8764282.1"/>
    <property type="molecule type" value="Genomic_DNA"/>
</dbReference>
<reference evidence="2 3" key="1">
    <citation type="journal article" date="2023" name="Arcadia Sci">
        <title>De novo assembly of a long-read Amblyomma americanum tick genome.</title>
        <authorList>
            <person name="Chou S."/>
            <person name="Poskanzer K.E."/>
            <person name="Rollins M."/>
            <person name="Thuy-Boun P.S."/>
        </authorList>
    </citation>
    <scope>NUCLEOTIDE SEQUENCE [LARGE SCALE GENOMIC DNA]</scope>
    <source>
        <strain evidence="2">F_SG_1</strain>
        <tissue evidence="2">Salivary glands</tissue>
    </source>
</reference>
<evidence type="ECO:0000313" key="2">
    <source>
        <dbReference type="EMBL" id="KAK8764282.1"/>
    </source>
</evidence>
<feature type="chain" id="PRO_5042876795" description="Secreted protein" evidence="1">
    <location>
        <begin position="25"/>
        <end position="84"/>
    </location>
</feature>
<accession>A0AAQ4DP92</accession>
<evidence type="ECO:0008006" key="4">
    <source>
        <dbReference type="Google" id="ProtNLM"/>
    </source>
</evidence>
<sequence length="84" mass="8724">MKGNAIAALTVVLLLSAASAPVMGICPSTQGQISDCAFSTCTPYQCALQGLECCPKPCGGTWCVRAPPSHRLAPMNTPRFVLIS</sequence>
<comment type="caution">
    <text evidence="2">The sequence shown here is derived from an EMBL/GenBank/DDBJ whole genome shotgun (WGS) entry which is preliminary data.</text>
</comment>
<gene>
    <name evidence="2" type="ORF">V5799_033111</name>
</gene>
<proteinExistence type="predicted"/>
<organism evidence="2 3">
    <name type="scientific">Amblyomma americanum</name>
    <name type="common">Lone star tick</name>
    <dbReference type="NCBI Taxonomy" id="6943"/>
    <lineage>
        <taxon>Eukaryota</taxon>
        <taxon>Metazoa</taxon>
        <taxon>Ecdysozoa</taxon>
        <taxon>Arthropoda</taxon>
        <taxon>Chelicerata</taxon>
        <taxon>Arachnida</taxon>
        <taxon>Acari</taxon>
        <taxon>Parasitiformes</taxon>
        <taxon>Ixodida</taxon>
        <taxon>Ixodoidea</taxon>
        <taxon>Ixodidae</taxon>
        <taxon>Amblyomminae</taxon>
        <taxon>Amblyomma</taxon>
    </lineage>
</organism>
<keyword evidence="3" id="KW-1185">Reference proteome</keyword>
<dbReference type="Proteomes" id="UP001321473">
    <property type="component" value="Unassembled WGS sequence"/>
</dbReference>
<feature type="signal peptide" evidence="1">
    <location>
        <begin position="1"/>
        <end position="24"/>
    </location>
</feature>
<keyword evidence="1" id="KW-0732">Signal</keyword>
<evidence type="ECO:0000256" key="1">
    <source>
        <dbReference type="SAM" id="SignalP"/>
    </source>
</evidence>
<name>A0AAQ4DP92_AMBAM</name>
<evidence type="ECO:0000313" key="3">
    <source>
        <dbReference type="Proteomes" id="UP001321473"/>
    </source>
</evidence>
<protein>
    <recommendedName>
        <fullName evidence="4">Secreted protein</fullName>
    </recommendedName>
</protein>
<dbReference type="AlphaFoldDB" id="A0AAQ4DP92"/>